<feature type="domain" description="PAC" evidence="3">
    <location>
        <begin position="408"/>
        <end position="460"/>
    </location>
</feature>
<evidence type="ECO:0000313" key="5">
    <source>
        <dbReference type="Proteomes" id="UP000574067"/>
    </source>
</evidence>
<organism evidence="4 5">
    <name type="scientific">Azohydromonas caseinilytica</name>
    <dbReference type="NCBI Taxonomy" id="2728836"/>
    <lineage>
        <taxon>Bacteria</taxon>
        <taxon>Pseudomonadati</taxon>
        <taxon>Pseudomonadota</taxon>
        <taxon>Betaproteobacteria</taxon>
        <taxon>Burkholderiales</taxon>
        <taxon>Sphaerotilaceae</taxon>
        <taxon>Azohydromonas</taxon>
    </lineage>
</organism>
<keyword evidence="2" id="KW-0812">Transmembrane</keyword>
<evidence type="ECO:0000256" key="2">
    <source>
        <dbReference type="SAM" id="Phobius"/>
    </source>
</evidence>
<dbReference type="InterPro" id="IPR001610">
    <property type="entry name" value="PAC"/>
</dbReference>
<dbReference type="InterPro" id="IPR052155">
    <property type="entry name" value="Biofilm_reg_signaling"/>
</dbReference>
<dbReference type="CDD" id="cd12914">
    <property type="entry name" value="PDC1_DGC_like"/>
    <property type="match status" value="1"/>
</dbReference>
<accession>A0A848FCJ8</accession>
<dbReference type="InterPro" id="IPR000014">
    <property type="entry name" value="PAS"/>
</dbReference>
<comment type="caution">
    <text evidence="4">The sequence shown here is derived from an EMBL/GenBank/DDBJ whole genome shotgun (WGS) entry which is preliminary data.</text>
</comment>
<dbReference type="PROSITE" id="PS50113">
    <property type="entry name" value="PAC"/>
    <property type="match status" value="1"/>
</dbReference>
<dbReference type="InterPro" id="IPR035965">
    <property type="entry name" value="PAS-like_dom_sf"/>
</dbReference>
<dbReference type="SUPFAM" id="SSF55785">
    <property type="entry name" value="PYP-like sensor domain (PAS domain)"/>
    <property type="match status" value="1"/>
</dbReference>
<dbReference type="PANTHER" id="PTHR44757:SF2">
    <property type="entry name" value="BIOFILM ARCHITECTURE MAINTENANCE PROTEIN MBAA"/>
    <property type="match status" value="1"/>
</dbReference>
<dbReference type="Proteomes" id="UP000574067">
    <property type="component" value="Unassembled WGS sequence"/>
</dbReference>
<evidence type="ECO:0000256" key="1">
    <source>
        <dbReference type="SAM" id="MobiDB-lite"/>
    </source>
</evidence>
<keyword evidence="5" id="KW-1185">Reference proteome</keyword>
<keyword evidence="2" id="KW-1133">Transmembrane helix</keyword>
<keyword evidence="2" id="KW-0472">Membrane</keyword>
<gene>
    <name evidence="4" type="ORF">HHL10_16040</name>
</gene>
<sequence length="488" mass="52441">MPLHPDRVSAQPLSFWKAARPYAAAALACVVLLGATVALEWQARDAALARLESEGAHLATAALQQSLEAIRQAELVMDLLPREPVPAETGAVLTPATLRDALRARARAQPALHGIAVYGAEGPLSAGSGAPGEPVSARGLDFFETQRDASADMLRVGAPFRAPRLGGAWVLPVSRRLQAPDGGFAGVATVTLRLDALTGQLNRLRLPSGAVLELLNPEAMLLARRPHVEDAVGASLHSAFAGKVPFARAGGVFTAPSPVDGVERLYSFVRDARYPVVALVGLPAEPVLAVWRAEAMQHGAIAVALVLLVAGAGWRNARLEREQWRLARTLQRSLEKREALEHALDEHVAMDLSDLDGTVLRVNQRFCALSQYAPAELIGQNLRTLDAGAHSAGFHQAMRHTLRSGGVWKGELRYRAKDGSLHWLDTTMLPFPGDAGEPQRYLALRTDVTARKQLEAELLQARQAQAASRRSDPWPADADTTAEDAPRD</sequence>
<dbReference type="PANTHER" id="PTHR44757">
    <property type="entry name" value="DIGUANYLATE CYCLASE DGCP"/>
    <property type="match status" value="1"/>
</dbReference>
<evidence type="ECO:0000313" key="4">
    <source>
        <dbReference type="EMBL" id="NML16495.1"/>
    </source>
</evidence>
<feature type="region of interest" description="Disordered" evidence="1">
    <location>
        <begin position="460"/>
        <end position="488"/>
    </location>
</feature>
<name>A0A848FCJ8_9BURK</name>
<dbReference type="Pfam" id="PF22588">
    <property type="entry name" value="dCache_1_like"/>
    <property type="match status" value="1"/>
</dbReference>
<evidence type="ECO:0000259" key="3">
    <source>
        <dbReference type="PROSITE" id="PS50113"/>
    </source>
</evidence>
<feature type="compositionally biased region" description="Low complexity" evidence="1">
    <location>
        <begin position="460"/>
        <end position="479"/>
    </location>
</feature>
<dbReference type="CDD" id="cd00130">
    <property type="entry name" value="PAS"/>
    <property type="match status" value="1"/>
</dbReference>
<feature type="transmembrane region" description="Helical" evidence="2">
    <location>
        <begin position="22"/>
        <end position="41"/>
    </location>
</feature>
<reference evidence="4 5" key="1">
    <citation type="submission" date="2020-04" db="EMBL/GenBank/DDBJ databases">
        <title>Azohydromonas sp. isolated from soil.</title>
        <authorList>
            <person name="Dahal R.H."/>
        </authorList>
    </citation>
    <scope>NUCLEOTIDE SEQUENCE [LARGE SCALE GENOMIC DNA]</scope>
    <source>
        <strain evidence="4 5">G-1-1-14</strain>
    </source>
</reference>
<dbReference type="SMART" id="SM00086">
    <property type="entry name" value="PAC"/>
    <property type="match status" value="1"/>
</dbReference>
<dbReference type="Gene3D" id="3.30.450.20">
    <property type="entry name" value="PAS domain"/>
    <property type="match status" value="3"/>
</dbReference>
<dbReference type="InterPro" id="IPR054327">
    <property type="entry name" value="His-kinase-like_sensor"/>
</dbReference>
<proteinExistence type="predicted"/>
<dbReference type="InterPro" id="IPR000700">
    <property type="entry name" value="PAS-assoc_C"/>
</dbReference>
<dbReference type="AlphaFoldDB" id="A0A848FCJ8"/>
<dbReference type="EMBL" id="JABBFW010000010">
    <property type="protein sequence ID" value="NML16495.1"/>
    <property type="molecule type" value="Genomic_DNA"/>
</dbReference>
<dbReference type="NCBIfam" id="TIGR00229">
    <property type="entry name" value="sensory_box"/>
    <property type="match status" value="1"/>
</dbReference>
<dbReference type="RefSeq" id="WP_169161397.1">
    <property type="nucleotide sequence ID" value="NZ_JABBFW010000010.1"/>
</dbReference>
<dbReference type="Pfam" id="PF08448">
    <property type="entry name" value="PAS_4"/>
    <property type="match status" value="1"/>
</dbReference>
<dbReference type="CDD" id="cd12915">
    <property type="entry name" value="PDC2_DGC_like"/>
    <property type="match status" value="1"/>
</dbReference>
<dbReference type="InterPro" id="IPR013656">
    <property type="entry name" value="PAS_4"/>
</dbReference>
<protein>
    <submittedName>
        <fullName evidence="4">PAS domain S-box protein</fullName>
    </submittedName>
</protein>